<reference evidence="2 3" key="1">
    <citation type="submission" date="2022-05" db="EMBL/GenBank/DDBJ databases">
        <title>Luteimonas sp. SX5, whole genome shotgun sequencing project.</title>
        <authorList>
            <person name="Zhao G."/>
            <person name="Shen L."/>
        </authorList>
    </citation>
    <scope>NUCLEOTIDE SEQUENCE [LARGE SCALE GENOMIC DNA]</scope>
    <source>
        <strain evidence="2 3">SX5</strain>
    </source>
</reference>
<evidence type="ECO:0000313" key="2">
    <source>
        <dbReference type="EMBL" id="MCL1633841.1"/>
    </source>
</evidence>
<dbReference type="CDD" id="cd04301">
    <property type="entry name" value="NAT_SF"/>
    <property type="match status" value="1"/>
</dbReference>
<dbReference type="SUPFAM" id="SSF55729">
    <property type="entry name" value="Acyl-CoA N-acyltransferases (Nat)"/>
    <property type="match status" value="1"/>
</dbReference>
<proteinExistence type="predicted"/>
<evidence type="ECO:0000313" key="3">
    <source>
        <dbReference type="Proteomes" id="UP001431217"/>
    </source>
</evidence>
<organism evidence="2 3">
    <name type="scientific">Luteimonas galliterrae</name>
    <dbReference type="NCBI Taxonomy" id="2940486"/>
    <lineage>
        <taxon>Bacteria</taxon>
        <taxon>Pseudomonadati</taxon>
        <taxon>Pseudomonadota</taxon>
        <taxon>Gammaproteobacteria</taxon>
        <taxon>Lysobacterales</taxon>
        <taxon>Lysobacteraceae</taxon>
        <taxon>Luteimonas</taxon>
    </lineage>
</organism>
<gene>
    <name evidence="2" type="ORF">M2650_04180</name>
</gene>
<dbReference type="RefSeq" id="WP_249471586.1">
    <property type="nucleotide sequence ID" value="NZ_JAMBEP010000001.1"/>
</dbReference>
<dbReference type="Gene3D" id="3.40.630.30">
    <property type="match status" value="1"/>
</dbReference>
<evidence type="ECO:0000259" key="1">
    <source>
        <dbReference type="PROSITE" id="PS51186"/>
    </source>
</evidence>
<feature type="domain" description="N-acetyltransferase" evidence="1">
    <location>
        <begin position="1"/>
        <end position="144"/>
    </location>
</feature>
<name>A0ABT0MG52_9GAMM</name>
<sequence length="147" mass="16281">MARLWHEGWVDSHAPILPPALAKYRTLESFRSRLQSLMPQVRVIGEPGQPLGLCITRGDELYQLFVSAAARGTGVAVALLADGEARLRDRGVHATWLTCAIGNHRAARFYEKNGWVLAGNMIDELPTPDGAFPLEVWRFEKTLSQSA</sequence>
<accession>A0ABT0MG52</accession>
<dbReference type="Pfam" id="PF00583">
    <property type="entry name" value="Acetyltransf_1"/>
    <property type="match status" value="1"/>
</dbReference>
<protein>
    <submittedName>
        <fullName evidence="2">GNAT family N-acetyltransferase</fullName>
    </submittedName>
</protein>
<keyword evidence="3" id="KW-1185">Reference proteome</keyword>
<dbReference type="EMBL" id="JAMBEP010000001">
    <property type="protein sequence ID" value="MCL1633841.1"/>
    <property type="molecule type" value="Genomic_DNA"/>
</dbReference>
<dbReference type="InterPro" id="IPR000182">
    <property type="entry name" value="GNAT_dom"/>
</dbReference>
<comment type="caution">
    <text evidence="2">The sequence shown here is derived from an EMBL/GenBank/DDBJ whole genome shotgun (WGS) entry which is preliminary data.</text>
</comment>
<dbReference type="InterPro" id="IPR016181">
    <property type="entry name" value="Acyl_CoA_acyltransferase"/>
</dbReference>
<dbReference type="PROSITE" id="PS51186">
    <property type="entry name" value="GNAT"/>
    <property type="match status" value="1"/>
</dbReference>
<dbReference type="Proteomes" id="UP001431217">
    <property type="component" value="Unassembled WGS sequence"/>
</dbReference>